<accession>A0A2T4UBS7</accession>
<protein>
    <submittedName>
        <fullName evidence="1">Uncharacterized protein</fullName>
    </submittedName>
</protein>
<proteinExistence type="predicted"/>
<dbReference type="RefSeq" id="WP_107571306.1">
    <property type="nucleotide sequence ID" value="NZ_PYYB01000005.1"/>
</dbReference>
<reference evidence="1 2" key="1">
    <citation type="submission" date="2018-03" db="EMBL/GenBank/DDBJ databases">
        <title>Aquarubrobacter algicola gen. nov., sp. nov., a novel actinobacterium isolated from shallow eutrophic lake during the end of cyanobacterial harmful algal blooms.</title>
        <authorList>
            <person name="Chun S.J."/>
        </authorList>
    </citation>
    <scope>NUCLEOTIDE SEQUENCE [LARGE SCALE GENOMIC DNA]</scope>
    <source>
        <strain evidence="1 2">Seoho-28</strain>
    </source>
</reference>
<keyword evidence="2" id="KW-1185">Reference proteome</keyword>
<sequence length="418" mass="44372">MGRRRTRTTPVSWAAFAAQDVDEARAGRPSADLRAYAAERDLHFGGDRRQLRVLGGVPRWNEYIHNCCAGRLGDRRQGVVQHELLEIGFATSEHSGHRLAMGGDFAKVKLRGDLRLADLLPLAHLFSGVRDAPGPFPADTATVPVTAVVLHVPQAALLSRFTVRSADRLRNADGPPLDPHGLAGYRLRGRDAFEPAAWERLLPRAAGALGALAGPYVSFEAGTALVALRVGGFVADPGRLDALVAHALTLADAVADVVAPPPHPDTRFHLPLPPAPAEEPMQDADRWGATLDDAAAQWGLRREDPDALHRAYPALPVPGRSRGVLAGELPGGARGRLTFHQHRRGDLSLLAAALFERRPGAPELPPGGVNDDGSGMRVAAVGDLVACWSQTMDDGQLAVTATAERGRRAAASLGQLAG</sequence>
<dbReference type="AlphaFoldDB" id="A0A2T4UBS7"/>
<name>A0A2T4UBS7_9ACTN</name>
<gene>
    <name evidence="1" type="ORF">C7Y72_21765</name>
</gene>
<evidence type="ECO:0000313" key="1">
    <source>
        <dbReference type="EMBL" id="PTL54364.1"/>
    </source>
</evidence>
<organism evidence="1 2">
    <name type="scientific">Paraconexibacter algicola</name>
    <dbReference type="NCBI Taxonomy" id="2133960"/>
    <lineage>
        <taxon>Bacteria</taxon>
        <taxon>Bacillati</taxon>
        <taxon>Actinomycetota</taxon>
        <taxon>Thermoleophilia</taxon>
        <taxon>Solirubrobacterales</taxon>
        <taxon>Paraconexibacteraceae</taxon>
        <taxon>Paraconexibacter</taxon>
    </lineage>
</organism>
<dbReference type="Proteomes" id="UP000240739">
    <property type="component" value="Unassembled WGS sequence"/>
</dbReference>
<dbReference type="EMBL" id="PYYB01000005">
    <property type="protein sequence ID" value="PTL54364.1"/>
    <property type="molecule type" value="Genomic_DNA"/>
</dbReference>
<comment type="caution">
    <text evidence="1">The sequence shown here is derived from an EMBL/GenBank/DDBJ whole genome shotgun (WGS) entry which is preliminary data.</text>
</comment>
<evidence type="ECO:0000313" key="2">
    <source>
        <dbReference type="Proteomes" id="UP000240739"/>
    </source>
</evidence>